<protein>
    <recommendedName>
        <fullName evidence="2">Rhodopsin domain-containing protein</fullName>
    </recommendedName>
</protein>
<keyword evidence="1" id="KW-0472">Membrane</keyword>
<keyword evidence="1" id="KW-1133">Transmembrane helix</keyword>
<evidence type="ECO:0000256" key="1">
    <source>
        <dbReference type="SAM" id="Phobius"/>
    </source>
</evidence>
<dbReference type="Pfam" id="PF20684">
    <property type="entry name" value="Fung_rhodopsin"/>
    <property type="match status" value="1"/>
</dbReference>
<feature type="domain" description="Rhodopsin" evidence="2">
    <location>
        <begin position="44"/>
        <end position="220"/>
    </location>
</feature>
<keyword evidence="4" id="KW-1185">Reference proteome</keyword>
<feature type="transmembrane region" description="Helical" evidence="1">
    <location>
        <begin position="134"/>
        <end position="154"/>
    </location>
</feature>
<evidence type="ECO:0000313" key="3">
    <source>
        <dbReference type="EMBL" id="KAF2140463.1"/>
    </source>
</evidence>
<feature type="transmembrane region" description="Helical" evidence="1">
    <location>
        <begin position="59"/>
        <end position="80"/>
    </location>
</feature>
<organism evidence="3 4">
    <name type="scientific">Aplosporella prunicola CBS 121167</name>
    <dbReference type="NCBI Taxonomy" id="1176127"/>
    <lineage>
        <taxon>Eukaryota</taxon>
        <taxon>Fungi</taxon>
        <taxon>Dikarya</taxon>
        <taxon>Ascomycota</taxon>
        <taxon>Pezizomycotina</taxon>
        <taxon>Dothideomycetes</taxon>
        <taxon>Dothideomycetes incertae sedis</taxon>
        <taxon>Botryosphaeriales</taxon>
        <taxon>Aplosporellaceae</taxon>
        <taxon>Aplosporella</taxon>
    </lineage>
</organism>
<dbReference type="GeneID" id="54298170"/>
<dbReference type="PANTHER" id="PTHR38794">
    <property type="entry name" value="INTEGRAL MEMBRANE PROTEIN"/>
    <property type="match status" value="1"/>
</dbReference>
<evidence type="ECO:0000259" key="2">
    <source>
        <dbReference type="Pfam" id="PF20684"/>
    </source>
</evidence>
<dbReference type="RefSeq" id="XP_033396176.1">
    <property type="nucleotide sequence ID" value="XM_033540674.1"/>
</dbReference>
<sequence>MPLPPAAAAAAGRHGVVSPDDRGPVVQIVAWIFMVAMVLFTATRLAVRYISAHTPGLDDWIVLAAMFLGVGVVIALSLAVNDGLGKRMPGRLAAVEKHVYSATILYLLTLCLAKLSVIVFLARLAAAKTHLAATWALGALTLAWALASVLGFAFRCAMPAPWTFDESCCFDSIAFWKASAAVDMLTDAAMVLLPICILWRIRVAFRKKCLVVSLFALRFLSVCPLTPPIRNKTKQIPNTAPRATALSPPPLSACTTFCTRRILPARRPTTTHHHNLPLLLQRLTHTQTQTQPPPSTSSPPS</sequence>
<dbReference type="OrthoDB" id="3897607at2759"/>
<dbReference type="EMBL" id="ML995489">
    <property type="protein sequence ID" value="KAF2140463.1"/>
    <property type="molecule type" value="Genomic_DNA"/>
</dbReference>
<name>A0A6A6BAS6_9PEZI</name>
<keyword evidence="1" id="KW-0812">Transmembrane</keyword>
<proteinExistence type="predicted"/>
<reference evidence="3" key="1">
    <citation type="journal article" date="2020" name="Stud. Mycol.">
        <title>101 Dothideomycetes genomes: a test case for predicting lifestyles and emergence of pathogens.</title>
        <authorList>
            <person name="Haridas S."/>
            <person name="Albert R."/>
            <person name="Binder M."/>
            <person name="Bloem J."/>
            <person name="Labutti K."/>
            <person name="Salamov A."/>
            <person name="Andreopoulos B."/>
            <person name="Baker S."/>
            <person name="Barry K."/>
            <person name="Bills G."/>
            <person name="Bluhm B."/>
            <person name="Cannon C."/>
            <person name="Castanera R."/>
            <person name="Culley D."/>
            <person name="Daum C."/>
            <person name="Ezra D."/>
            <person name="Gonzalez J."/>
            <person name="Henrissat B."/>
            <person name="Kuo A."/>
            <person name="Liang C."/>
            <person name="Lipzen A."/>
            <person name="Lutzoni F."/>
            <person name="Magnuson J."/>
            <person name="Mondo S."/>
            <person name="Nolan M."/>
            <person name="Ohm R."/>
            <person name="Pangilinan J."/>
            <person name="Park H.-J."/>
            <person name="Ramirez L."/>
            <person name="Alfaro M."/>
            <person name="Sun H."/>
            <person name="Tritt A."/>
            <person name="Yoshinaga Y."/>
            <person name="Zwiers L.-H."/>
            <person name="Turgeon B."/>
            <person name="Goodwin S."/>
            <person name="Spatafora J."/>
            <person name="Crous P."/>
            <person name="Grigoriev I."/>
        </authorList>
    </citation>
    <scope>NUCLEOTIDE SEQUENCE</scope>
    <source>
        <strain evidence="3">CBS 121167</strain>
    </source>
</reference>
<evidence type="ECO:0000313" key="4">
    <source>
        <dbReference type="Proteomes" id="UP000799438"/>
    </source>
</evidence>
<feature type="transmembrane region" description="Helical" evidence="1">
    <location>
        <begin position="100"/>
        <end position="122"/>
    </location>
</feature>
<gene>
    <name evidence="3" type="ORF">K452DRAFT_288545</name>
</gene>
<dbReference type="AlphaFoldDB" id="A0A6A6BAS6"/>
<dbReference type="Proteomes" id="UP000799438">
    <property type="component" value="Unassembled WGS sequence"/>
</dbReference>
<feature type="transmembrane region" description="Helical" evidence="1">
    <location>
        <begin position="174"/>
        <end position="197"/>
    </location>
</feature>
<dbReference type="InterPro" id="IPR049326">
    <property type="entry name" value="Rhodopsin_dom_fungi"/>
</dbReference>
<accession>A0A6A6BAS6</accession>
<feature type="transmembrane region" description="Helical" evidence="1">
    <location>
        <begin position="28"/>
        <end position="47"/>
    </location>
</feature>
<dbReference type="PANTHER" id="PTHR38794:SF1">
    <property type="entry name" value="INTEGRAL MEMBRANE PROTEIN"/>
    <property type="match status" value="1"/>
</dbReference>